<keyword evidence="7" id="KW-0547">Nucleotide-binding</keyword>
<dbReference type="SUPFAM" id="SSF81891">
    <property type="entry name" value="Poly A polymerase C-terminal region-like"/>
    <property type="match status" value="1"/>
</dbReference>
<dbReference type="GO" id="GO:0042245">
    <property type="term" value="P:RNA repair"/>
    <property type="evidence" value="ECO:0007669"/>
    <property type="project" value="UniProtKB-KW"/>
</dbReference>
<dbReference type="PANTHER" id="PTHR47545">
    <property type="entry name" value="MULTIFUNCTIONAL CCA PROTEIN"/>
    <property type="match status" value="1"/>
</dbReference>
<dbReference type="GO" id="GO:0005524">
    <property type="term" value="F:ATP binding"/>
    <property type="evidence" value="ECO:0007669"/>
    <property type="project" value="UniProtKB-KW"/>
</dbReference>
<dbReference type="Pfam" id="PF01966">
    <property type="entry name" value="HD"/>
    <property type="match status" value="1"/>
</dbReference>
<dbReference type="EC" id="2.7.7.72" evidence="13"/>
<protein>
    <submittedName>
        <fullName evidence="13">CCA tRNA nucleotidyltransferase</fullName>
        <ecNumber evidence="13">2.7.7.72</ecNumber>
    </submittedName>
</protein>
<accession>A0A3B0ZCY7</accession>
<dbReference type="Gene3D" id="3.30.460.10">
    <property type="entry name" value="Beta Polymerase, domain 2"/>
    <property type="match status" value="1"/>
</dbReference>
<reference evidence="13" key="1">
    <citation type="submission" date="2018-06" db="EMBL/GenBank/DDBJ databases">
        <authorList>
            <person name="Zhirakovskaya E."/>
        </authorList>
    </citation>
    <scope>NUCLEOTIDE SEQUENCE</scope>
</reference>
<dbReference type="InterPro" id="IPR012006">
    <property type="entry name" value="CCA_bact"/>
</dbReference>
<gene>
    <name evidence="13" type="ORF">MNBD_GAMMA17-735</name>
</gene>
<evidence type="ECO:0000256" key="8">
    <source>
        <dbReference type="ARBA" id="ARBA00022800"/>
    </source>
</evidence>
<keyword evidence="8" id="KW-0692">RNA repair</keyword>
<dbReference type="NCBIfam" id="NF008137">
    <property type="entry name" value="PRK10885.1"/>
    <property type="match status" value="1"/>
</dbReference>
<evidence type="ECO:0000256" key="7">
    <source>
        <dbReference type="ARBA" id="ARBA00022741"/>
    </source>
</evidence>
<evidence type="ECO:0000256" key="1">
    <source>
        <dbReference type="ARBA" id="ARBA00001946"/>
    </source>
</evidence>
<dbReference type="PROSITE" id="PS51831">
    <property type="entry name" value="HD"/>
    <property type="match status" value="1"/>
</dbReference>
<dbReference type="InterPro" id="IPR050124">
    <property type="entry name" value="tRNA_CCA-adding_enzyme"/>
</dbReference>
<organism evidence="13">
    <name type="scientific">hydrothermal vent metagenome</name>
    <dbReference type="NCBI Taxonomy" id="652676"/>
    <lineage>
        <taxon>unclassified sequences</taxon>
        <taxon>metagenomes</taxon>
        <taxon>ecological metagenomes</taxon>
    </lineage>
</organism>
<evidence type="ECO:0000256" key="4">
    <source>
        <dbReference type="ARBA" id="ARBA00022694"/>
    </source>
</evidence>
<evidence type="ECO:0000313" key="13">
    <source>
        <dbReference type="EMBL" id="VAW86840.1"/>
    </source>
</evidence>
<evidence type="ECO:0000256" key="3">
    <source>
        <dbReference type="ARBA" id="ARBA00022679"/>
    </source>
</evidence>
<dbReference type="GO" id="GO:0004810">
    <property type="term" value="F:CCA tRNA nucleotidyltransferase activity"/>
    <property type="evidence" value="ECO:0007669"/>
    <property type="project" value="UniProtKB-EC"/>
</dbReference>
<dbReference type="InterPro" id="IPR002646">
    <property type="entry name" value="PolA_pol_head_dom"/>
</dbReference>
<keyword evidence="4" id="KW-0819">tRNA processing</keyword>
<dbReference type="EMBL" id="UOFQ01000054">
    <property type="protein sequence ID" value="VAW86840.1"/>
    <property type="molecule type" value="Genomic_DNA"/>
</dbReference>
<proteinExistence type="inferred from homology"/>
<dbReference type="PANTHER" id="PTHR47545:SF1">
    <property type="entry name" value="MULTIFUNCTIONAL CCA PROTEIN"/>
    <property type="match status" value="1"/>
</dbReference>
<evidence type="ECO:0000256" key="5">
    <source>
        <dbReference type="ARBA" id="ARBA00022695"/>
    </source>
</evidence>
<keyword evidence="10" id="KW-0460">Magnesium</keyword>
<dbReference type="Pfam" id="PF01743">
    <property type="entry name" value="PolyA_pol"/>
    <property type="match status" value="1"/>
</dbReference>
<dbReference type="GO" id="GO:0001680">
    <property type="term" value="P:tRNA 3'-terminal CCA addition"/>
    <property type="evidence" value="ECO:0007669"/>
    <property type="project" value="InterPro"/>
</dbReference>
<name>A0A3B0ZCY7_9ZZZZ</name>
<comment type="cofactor">
    <cofactor evidence="1">
        <name>Mg(2+)</name>
        <dbReference type="ChEBI" id="CHEBI:18420"/>
    </cofactor>
</comment>
<dbReference type="Gene3D" id="1.10.3090.10">
    <property type="entry name" value="cca-adding enzyme, domain 2"/>
    <property type="match status" value="1"/>
</dbReference>
<dbReference type="CDD" id="cd00077">
    <property type="entry name" value="HDc"/>
    <property type="match status" value="1"/>
</dbReference>
<dbReference type="SUPFAM" id="SSF81301">
    <property type="entry name" value="Nucleotidyltransferase"/>
    <property type="match status" value="1"/>
</dbReference>
<dbReference type="HAMAP" id="MF_01262">
    <property type="entry name" value="CCA_bact_type2"/>
    <property type="match status" value="1"/>
</dbReference>
<dbReference type="InterPro" id="IPR032828">
    <property type="entry name" value="PolyA_RNA-bd"/>
</dbReference>
<keyword evidence="3 13" id="KW-0808">Transferase</keyword>
<dbReference type="AlphaFoldDB" id="A0A3B0ZCY7"/>
<evidence type="ECO:0000256" key="2">
    <source>
        <dbReference type="ARBA" id="ARBA00022596"/>
    </source>
</evidence>
<keyword evidence="6" id="KW-0479">Metal-binding</keyword>
<evidence type="ECO:0000256" key="11">
    <source>
        <dbReference type="ARBA" id="ARBA00022884"/>
    </source>
</evidence>
<evidence type="ECO:0000259" key="12">
    <source>
        <dbReference type="PROSITE" id="PS51831"/>
    </source>
</evidence>
<feature type="domain" description="HD" evidence="12">
    <location>
        <begin position="224"/>
        <end position="325"/>
    </location>
</feature>
<dbReference type="HAMAP" id="MF_01261">
    <property type="entry name" value="CCA_bact_type1"/>
    <property type="match status" value="1"/>
</dbReference>
<keyword evidence="5 13" id="KW-0548">Nucleotidyltransferase</keyword>
<dbReference type="GO" id="GO:0046872">
    <property type="term" value="F:metal ion binding"/>
    <property type="evidence" value="ECO:0007669"/>
    <property type="project" value="UniProtKB-KW"/>
</dbReference>
<dbReference type="InterPro" id="IPR043519">
    <property type="entry name" value="NT_sf"/>
</dbReference>
<keyword evidence="2" id="KW-0533">Nickel</keyword>
<dbReference type="CDD" id="cd05398">
    <property type="entry name" value="NT_ClassII-CCAase"/>
    <property type="match status" value="1"/>
</dbReference>
<keyword evidence="11" id="KW-0694">RNA-binding</keyword>
<dbReference type="Pfam" id="PF12627">
    <property type="entry name" value="PolyA_pol_RNAbd"/>
    <property type="match status" value="1"/>
</dbReference>
<keyword evidence="9" id="KW-0067">ATP-binding</keyword>
<dbReference type="GO" id="GO:0003723">
    <property type="term" value="F:RNA binding"/>
    <property type="evidence" value="ECO:0007669"/>
    <property type="project" value="UniProtKB-KW"/>
</dbReference>
<evidence type="ECO:0000256" key="9">
    <source>
        <dbReference type="ARBA" id="ARBA00022840"/>
    </source>
</evidence>
<dbReference type="PIRSF" id="PIRSF000813">
    <property type="entry name" value="CCA_bact"/>
    <property type="match status" value="1"/>
</dbReference>
<dbReference type="InterPro" id="IPR003607">
    <property type="entry name" value="HD/PDEase_dom"/>
</dbReference>
<evidence type="ECO:0000256" key="6">
    <source>
        <dbReference type="ARBA" id="ARBA00022723"/>
    </source>
</evidence>
<sequence>MVGGAVRDKLLGLPIKDRDWVVVGATPEEMLAQGYTQVGQDFPVFLHPETKEEYALARTERKTATGYTGFEVHASPDVTLEEDLKRRDLTINAMALTLDGHLVDPLNGVRDLQQLLLRHVSPAFIEDPVRVLRVARFATRLVPLGFTIADETQVLLKEIVAADEVDALVPERVWAEIERALNEPHPSIFFTTLRECGALARILPEVDALFGVPQPEHYHPEIDSGIHTMMVLDSAATLTADPEVRFAALCHDLGKGNTPRDKWPSHHGHEERGVKLIQTLCKRMRIPKRFQALAILVARYHTHCHRAAELRSTTLLKTLESLDAFRRPARLEQFLTACKADARGRTGYEACDYPQEALFSLAYRVANAVDIRAIVEQGQNGKALANEIHAARARAIKIAIQ</sequence>
<dbReference type="InterPro" id="IPR006674">
    <property type="entry name" value="HD_domain"/>
</dbReference>
<evidence type="ECO:0000256" key="10">
    <source>
        <dbReference type="ARBA" id="ARBA00022842"/>
    </source>
</evidence>